<dbReference type="OrthoDB" id="9973930at2"/>
<evidence type="ECO:0000313" key="2">
    <source>
        <dbReference type="EMBL" id="BAN01510.1"/>
    </source>
</evidence>
<keyword evidence="3" id="KW-1185">Reference proteome</keyword>
<evidence type="ECO:0000313" key="3">
    <source>
        <dbReference type="Proteomes" id="UP000011863"/>
    </source>
</evidence>
<dbReference type="KEGG" id="aym:YM304_11960"/>
<accession>A0A6C7E4F5</accession>
<name>A0A6C7E4F5_ILUCY</name>
<gene>
    <name evidence="2" type="ORF">YM304_11960</name>
</gene>
<protein>
    <recommendedName>
        <fullName evidence="4">Antitoxin</fullName>
    </recommendedName>
</protein>
<organism evidence="2 3">
    <name type="scientific">Ilumatobacter coccineus (strain NBRC 103263 / KCTC 29153 / YM16-304)</name>
    <dbReference type="NCBI Taxonomy" id="1313172"/>
    <lineage>
        <taxon>Bacteria</taxon>
        <taxon>Bacillati</taxon>
        <taxon>Actinomycetota</taxon>
        <taxon>Acidimicrobiia</taxon>
        <taxon>Acidimicrobiales</taxon>
        <taxon>Ilumatobacteraceae</taxon>
        <taxon>Ilumatobacter</taxon>
    </lineage>
</organism>
<dbReference type="InterPro" id="IPR028037">
    <property type="entry name" value="Antitoxin_Rv0909/MT0933"/>
</dbReference>
<dbReference type="RefSeq" id="WP_015440757.1">
    <property type="nucleotide sequence ID" value="NC_020520.1"/>
</dbReference>
<evidence type="ECO:0008006" key="4">
    <source>
        <dbReference type="Google" id="ProtNLM"/>
    </source>
</evidence>
<sequence length="157" mass="15870">MGLLNARNLRKAKSLLEKNRHKVGDIAEKAGAKLDKVSGGKTANVTSKAAEAAKKYSAGGTSNYSTQVPVDSSSFHAGAPVDPSVSQAQANAAGAAAANAIANMANAATNMMNNAAVQAQIAQAQQEGGKNPKVQATHDPTGGKNDGADWADDQPTS</sequence>
<proteinExistence type="predicted"/>
<reference evidence="2 3" key="1">
    <citation type="journal article" date="2013" name="Int. J. Syst. Evol. Microbiol.">
        <title>Ilumatobacter nonamiense sp. nov. and Ilumatobacter coccineum sp. nov., isolated from seashore sand.</title>
        <authorList>
            <person name="Matsumoto A."/>
            <person name="Kasai H."/>
            <person name="Matsuo Y."/>
            <person name="Shizuri Y."/>
            <person name="Ichikawa N."/>
            <person name="Fujita N."/>
            <person name="Omura S."/>
            <person name="Takahashi Y."/>
        </authorList>
    </citation>
    <scope>NUCLEOTIDE SEQUENCE [LARGE SCALE GENOMIC DNA]</scope>
    <source>
        <strain evidence="3">NBRC 103263 / KCTC 29153 / YM16-304</strain>
    </source>
</reference>
<evidence type="ECO:0000256" key="1">
    <source>
        <dbReference type="SAM" id="MobiDB-lite"/>
    </source>
</evidence>
<dbReference type="Proteomes" id="UP000011863">
    <property type="component" value="Chromosome"/>
</dbReference>
<dbReference type="Pfam" id="PF14013">
    <property type="entry name" value="MT0933_antitox"/>
    <property type="match status" value="1"/>
</dbReference>
<feature type="region of interest" description="Disordered" evidence="1">
    <location>
        <begin position="121"/>
        <end position="157"/>
    </location>
</feature>
<dbReference type="EMBL" id="AP012057">
    <property type="protein sequence ID" value="BAN01510.1"/>
    <property type="molecule type" value="Genomic_DNA"/>
</dbReference>
<dbReference type="AlphaFoldDB" id="A0A6C7E4F5"/>